<dbReference type="OrthoDB" id="9978102at2759"/>
<organism evidence="2 3">
    <name type="scientific">Gonapodya prolifera (strain JEL478)</name>
    <name type="common">Monoblepharis prolifera</name>
    <dbReference type="NCBI Taxonomy" id="1344416"/>
    <lineage>
        <taxon>Eukaryota</taxon>
        <taxon>Fungi</taxon>
        <taxon>Fungi incertae sedis</taxon>
        <taxon>Chytridiomycota</taxon>
        <taxon>Chytridiomycota incertae sedis</taxon>
        <taxon>Monoblepharidomycetes</taxon>
        <taxon>Monoblepharidales</taxon>
        <taxon>Gonapodyaceae</taxon>
        <taxon>Gonapodya</taxon>
    </lineage>
</organism>
<keyword evidence="1" id="KW-0472">Membrane</keyword>
<dbReference type="AlphaFoldDB" id="A0A139AWL0"/>
<protein>
    <submittedName>
        <fullName evidence="2">Uncharacterized protein</fullName>
    </submittedName>
</protein>
<keyword evidence="3" id="KW-1185">Reference proteome</keyword>
<evidence type="ECO:0000313" key="2">
    <source>
        <dbReference type="EMBL" id="KXS21094.1"/>
    </source>
</evidence>
<dbReference type="EMBL" id="KQ965733">
    <property type="protein sequence ID" value="KXS21094.1"/>
    <property type="molecule type" value="Genomic_DNA"/>
</dbReference>
<reference evidence="2 3" key="1">
    <citation type="journal article" date="2015" name="Genome Biol. Evol.">
        <title>Phylogenomic analyses indicate that early fungi evolved digesting cell walls of algal ancestors of land plants.</title>
        <authorList>
            <person name="Chang Y."/>
            <person name="Wang S."/>
            <person name="Sekimoto S."/>
            <person name="Aerts A.L."/>
            <person name="Choi C."/>
            <person name="Clum A."/>
            <person name="LaButti K.M."/>
            <person name="Lindquist E.A."/>
            <person name="Yee Ngan C."/>
            <person name="Ohm R.A."/>
            <person name="Salamov A.A."/>
            <person name="Grigoriev I.V."/>
            <person name="Spatafora J.W."/>
            <person name="Berbee M.L."/>
        </authorList>
    </citation>
    <scope>NUCLEOTIDE SEQUENCE [LARGE SCALE GENOMIC DNA]</scope>
    <source>
        <strain evidence="2 3">JEL478</strain>
    </source>
</reference>
<accession>A0A139AWL0</accession>
<evidence type="ECO:0000313" key="3">
    <source>
        <dbReference type="Proteomes" id="UP000070544"/>
    </source>
</evidence>
<keyword evidence="1" id="KW-1133">Transmembrane helix</keyword>
<name>A0A139AWL0_GONPJ</name>
<feature type="transmembrane region" description="Helical" evidence="1">
    <location>
        <begin position="93"/>
        <end position="111"/>
    </location>
</feature>
<evidence type="ECO:0000256" key="1">
    <source>
        <dbReference type="SAM" id="Phobius"/>
    </source>
</evidence>
<dbReference type="Proteomes" id="UP000070544">
    <property type="component" value="Unassembled WGS sequence"/>
</dbReference>
<sequence length="207" mass="23126">MSFAKRVGTFVVANFASNFILFPGKKLDYGIGNQLVGRPVQNKYWGTRLEHVSTIALPLAVLDHLSIDLWNKVILPALKINQPLGWRTTPTAFMLHGTSFALAGIMTYVFYDAYLNPMYEGQDRYQVALSKLYPELTGVQTMWVLGGVGDVVHRVTGAVQPHGTLFGLIPPTLAFVTVKGFGWKWPWNENLTPFERELNSDNLKVVA</sequence>
<gene>
    <name evidence="2" type="ORF">M427DRAFT_51373</name>
</gene>
<proteinExistence type="predicted"/>
<keyword evidence="1" id="KW-0812">Transmembrane</keyword>